<feature type="region of interest" description="Disordered" evidence="1">
    <location>
        <begin position="390"/>
        <end position="410"/>
    </location>
</feature>
<dbReference type="EMBL" id="CAEZZS010000006">
    <property type="protein sequence ID" value="CAB4769413.1"/>
    <property type="molecule type" value="Genomic_DNA"/>
</dbReference>
<sequence length="410" mass="45463">MKLRVVALLLLISLLSGSLLAPVSAADSFPMPPQPKWWAQSGLTDVRYGIWLPCNAEWGISNDCVQGINLYKLDGSAAGPLTYQPLKGFEPSKAVQEWVITQTPGGEAIENSARVKDLMDSIGHWKLPDGITNTDGTNLINSYIHLMLNSLQINTTGYDQDKSSLPEGYYFEFQIKSSKFSKSVKWVLSNVRDPQISISGDLITVKGVPENSPSAKFGDQVCESNLLRAKTTQRNIAINLIYSDAGNKTTDTRPDDVILGTNGWWCLSDFRFDRESQQIIVKVGNAHFDEFGNEIQGWMELKVKGKRAREWWGIDPAIAAGYAKVQISYQDGSSKIATVTSVYDPKNDWINLRAYGFTYSSPQLAISFKMPKQTPKIVEPKKTTITCMKGKSSKKVSGIKPKCPSGYKKK</sequence>
<organism evidence="3">
    <name type="scientific">freshwater metagenome</name>
    <dbReference type="NCBI Taxonomy" id="449393"/>
    <lineage>
        <taxon>unclassified sequences</taxon>
        <taxon>metagenomes</taxon>
        <taxon>ecological metagenomes</taxon>
    </lineage>
</organism>
<evidence type="ECO:0000313" key="3">
    <source>
        <dbReference type="EMBL" id="CAB4769413.1"/>
    </source>
</evidence>
<dbReference type="AlphaFoldDB" id="A0A6J6VEL5"/>
<evidence type="ECO:0000256" key="1">
    <source>
        <dbReference type="SAM" id="MobiDB-lite"/>
    </source>
</evidence>
<accession>A0A6J6VEL5</accession>
<reference evidence="3" key="1">
    <citation type="submission" date="2020-05" db="EMBL/GenBank/DDBJ databases">
        <authorList>
            <person name="Chiriac C."/>
            <person name="Salcher M."/>
            <person name="Ghai R."/>
            <person name="Kavagutti S V."/>
        </authorList>
    </citation>
    <scope>NUCLEOTIDE SEQUENCE</scope>
</reference>
<proteinExistence type="predicted"/>
<name>A0A6J6VEL5_9ZZZZ</name>
<dbReference type="EMBL" id="CAEZUJ010000033">
    <property type="protein sequence ID" value="CAB4602361.1"/>
    <property type="molecule type" value="Genomic_DNA"/>
</dbReference>
<evidence type="ECO:0000313" key="2">
    <source>
        <dbReference type="EMBL" id="CAB4602361.1"/>
    </source>
</evidence>
<gene>
    <name evidence="2" type="ORF">UFOPK1811_00899</name>
    <name evidence="3" type="ORF">UFOPK2922_00253</name>
</gene>
<protein>
    <submittedName>
        <fullName evidence="3">Unannotated protein</fullName>
    </submittedName>
</protein>